<sequence length="653" mass="72578">MAFTLEERQLLGIHGLIPPRFKTQDEQLELCRLNVERYPEDLNKYIYLMGLQDRNERLFYRFLSENVEQLMPSCIPPLSAWPARSSGSSTDDPEACSLPSTTGDTFTTFSGTDLIILSIEPETDVRAIVVTDGERILGLGDLGAYGMGIPVGKLALYTALAGIKPHQCLPITLDVGTNTQSLLDDPLYIGLRHKRVTGTEYDDFIDEFMRAVVKRYGQNTLIQFEDFGNHNAFRFLDKYRNKYCTFNDDIQGTASVAVAGLLASLRITNTRLSDNVVLFQGAGEASLGIAQLCVMAMQQEGTSLEDARAKIWMVDSKGLIVKDRPEGGVTGHKVHYAQNHPPIKNLGDVVKKVKPSVIIGAAAVGGVFTPEILRDLASFNKRPIVFALSNPTTKAECTAEAAYTNTNGQCVFASGSPFLPVTYKGQTYYPGQGNNSYIFPGVALGVICTGIRHISDEIFLVAAKALADLVSEDDLEKGSLYPPLSTIQKCSIRIAAKVAEHAYEHGKLHDQSAILSGFYKLACILFTRVLQEWPLSILNQKTRKNSSELNSTITITNLHCPARMPGLSFEQVSSEIPSFTFCIQNNYDYRFTRYLPFVLLSLANNFYAIPLGLSTTYPEPEDKEEFVQSQVYDYIYDRTLPPTYRWPSFTQRK</sequence>
<evidence type="ECO:0000259" key="7">
    <source>
        <dbReference type="SMART" id="SM01274"/>
    </source>
</evidence>
<dbReference type="InterPro" id="IPR001891">
    <property type="entry name" value="Malic_OxRdtase"/>
</dbReference>
<dbReference type="SUPFAM" id="SSF53223">
    <property type="entry name" value="Aminoacid dehydrogenase-like, N-terminal domain"/>
    <property type="match status" value="1"/>
</dbReference>
<dbReference type="InterPro" id="IPR015884">
    <property type="entry name" value="Malic_enzyme_CS"/>
</dbReference>
<feature type="domain" description="Malic enzyme N-terminal" evidence="7">
    <location>
        <begin position="52"/>
        <end position="240"/>
    </location>
</feature>
<reference evidence="8 9" key="1">
    <citation type="journal article" date="2022" name="Allergy">
        <title>Genome assembly and annotation of Periplaneta americana reveal a comprehensive cockroach allergen profile.</title>
        <authorList>
            <person name="Wang L."/>
            <person name="Xiong Q."/>
            <person name="Saelim N."/>
            <person name="Wang L."/>
            <person name="Nong W."/>
            <person name="Wan A.T."/>
            <person name="Shi M."/>
            <person name="Liu X."/>
            <person name="Cao Q."/>
            <person name="Hui J.H.L."/>
            <person name="Sookrung N."/>
            <person name="Leung T.F."/>
            <person name="Tungtrongchitr A."/>
            <person name="Tsui S.K.W."/>
        </authorList>
    </citation>
    <scope>NUCLEOTIDE SEQUENCE [LARGE SCALE GENOMIC DNA]</scope>
    <source>
        <strain evidence="8">PWHHKU_190912</strain>
    </source>
</reference>
<organism evidence="8 9">
    <name type="scientific">Periplaneta americana</name>
    <name type="common">American cockroach</name>
    <name type="synonym">Blatta americana</name>
    <dbReference type="NCBI Taxonomy" id="6978"/>
    <lineage>
        <taxon>Eukaryota</taxon>
        <taxon>Metazoa</taxon>
        <taxon>Ecdysozoa</taxon>
        <taxon>Arthropoda</taxon>
        <taxon>Hexapoda</taxon>
        <taxon>Insecta</taxon>
        <taxon>Pterygota</taxon>
        <taxon>Neoptera</taxon>
        <taxon>Polyneoptera</taxon>
        <taxon>Dictyoptera</taxon>
        <taxon>Blattodea</taxon>
        <taxon>Blattoidea</taxon>
        <taxon>Blattidae</taxon>
        <taxon>Blattinae</taxon>
        <taxon>Periplaneta</taxon>
    </lineage>
</organism>
<dbReference type="Pfam" id="PF00390">
    <property type="entry name" value="malic"/>
    <property type="match status" value="1"/>
</dbReference>
<gene>
    <name evidence="8" type="primary">ME1_2</name>
    <name evidence="8" type="ORF">ANN_15973</name>
</gene>
<dbReference type="Gene3D" id="6.20.310.10">
    <property type="match status" value="1"/>
</dbReference>
<dbReference type="Proteomes" id="UP001148838">
    <property type="component" value="Unassembled WGS sequence"/>
</dbReference>
<dbReference type="InterPro" id="IPR036291">
    <property type="entry name" value="NAD(P)-bd_dom_sf"/>
</dbReference>
<evidence type="ECO:0000256" key="4">
    <source>
        <dbReference type="RuleBase" id="RU003426"/>
    </source>
</evidence>
<dbReference type="PROSITE" id="PS00331">
    <property type="entry name" value="MALIC_ENZYMES"/>
    <property type="match status" value="1"/>
</dbReference>
<feature type="domain" description="Malic enzyme NAD-binding" evidence="6">
    <location>
        <begin position="250"/>
        <end position="503"/>
    </location>
</feature>
<dbReference type="PANTHER" id="PTHR23406:SF90">
    <property type="entry name" value="MALIC ENZYME-RELATED"/>
    <property type="match status" value="1"/>
</dbReference>
<evidence type="ECO:0000259" key="6">
    <source>
        <dbReference type="SMART" id="SM00919"/>
    </source>
</evidence>
<dbReference type="SMART" id="SM00919">
    <property type="entry name" value="Malic_M"/>
    <property type="match status" value="1"/>
</dbReference>
<evidence type="ECO:0000313" key="8">
    <source>
        <dbReference type="EMBL" id="KAJ4433663.1"/>
    </source>
</evidence>
<dbReference type="PRINTS" id="PR00072">
    <property type="entry name" value="MALOXRDTASE"/>
</dbReference>
<dbReference type="InterPro" id="IPR046346">
    <property type="entry name" value="Aminoacid_DH-like_N_sf"/>
</dbReference>
<comment type="cofactor">
    <cofactor evidence="1">
        <name>Mn(2+)</name>
        <dbReference type="ChEBI" id="CHEBI:29035"/>
    </cofactor>
</comment>
<keyword evidence="4" id="KW-0560">Oxidoreductase</keyword>
<name>A0ABQ8SHN7_PERAM</name>
<evidence type="ECO:0000256" key="1">
    <source>
        <dbReference type="ARBA" id="ARBA00001936"/>
    </source>
</evidence>
<evidence type="ECO:0000256" key="2">
    <source>
        <dbReference type="ARBA" id="ARBA00008785"/>
    </source>
</evidence>
<dbReference type="SMART" id="SM01274">
    <property type="entry name" value="malic"/>
    <property type="match status" value="1"/>
</dbReference>
<dbReference type="InterPro" id="IPR012301">
    <property type="entry name" value="Malic_N_dom"/>
</dbReference>
<proteinExistence type="inferred from homology"/>
<dbReference type="Gene3D" id="3.40.50.10380">
    <property type="entry name" value="Malic enzyme, N-terminal domain"/>
    <property type="match status" value="1"/>
</dbReference>
<dbReference type="Gene3D" id="3.40.50.720">
    <property type="entry name" value="NAD(P)-binding Rossmann-like Domain"/>
    <property type="match status" value="1"/>
</dbReference>
<keyword evidence="3 4" id="KW-0479">Metal-binding</keyword>
<evidence type="ECO:0000256" key="3">
    <source>
        <dbReference type="ARBA" id="ARBA00022723"/>
    </source>
</evidence>
<comment type="similarity">
    <text evidence="2 4">Belongs to the malic enzymes family.</text>
</comment>
<dbReference type="CDD" id="cd05312">
    <property type="entry name" value="NAD_bind_1_malic_enz"/>
    <property type="match status" value="1"/>
</dbReference>
<dbReference type="InterPro" id="IPR037062">
    <property type="entry name" value="Malic_N_dom_sf"/>
</dbReference>
<keyword evidence="9" id="KW-1185">Reference proteome</keyword>
<dbReference type="EMBL" id="JAJSOF020000027">
    <property type="protein sequence ID" value="KAJ4433663.1"/>
    <property type="molecule type" value="Genomic_DNA"/>
</dbReference>
<feature type="region of interest" description="Disordered" evidence="5">
    <location>
        <begin position="82"/>
        <end position="102"/>
    </location>
</feature>
<accession>A0ABQ8SHN7</accession>
<dbReference type="InterPro" id="IPR012302">
    <property type="entry name" value="Malic_NAD-bd"/>
</dbReference>
<evidence type="ECO:0000313" key="9">
    <source>
        <dbReference type="Proteomes" id="UP001148838"/>
    </source>
</evidence>
<dbReference type="Pfam" id="PF03949">
    <property type="entry name" value="Malic_M"/>
    <property type="match status" value="1"/>
</dbReference>
<dbReference type="PANTHER" id="PTHR23406">
    <property type="entry name" value="MALIC ENZYME-RELATED"/>
    <property type="match status" value="1"/>
</dbReference>
<comment type="caution">
    <text evidence="8">The sequence shown here is derived from an EMBL/GenBank/DDBJ whole genome shotgun (WGS) entry which is preliminary data.</text>
</comment>
<evidence type="ECO:0000256" key="5">
    <source>
        <dbReference type="SAM" id="MobiDB-lite"/>
    </source>
</evidence>
<dbReference type="NCBIfam" id="NF010052">
    <property type="entry name" value="PRK13529.1"/>
    <property type="match status" value="1"/>
</dbReference>
<dbReference type="SUPFAM" id="SSF51735">
    <property type="entry name" value="NAD(P)-binding Rossmann-fold domains"/>
    <property type="match status" value="1"/>
</dbReference>
<protein>
    <recommendedName>
        <fullName evidence="4">Malic enzyme</fullName>
    </recommendedName>
</protein>